<dbReference type="PROSITE" id="PS50026">
    <property type="entry name" value="EGF_3"/>
    <property type="match status" value="3"/>
</dbReference>
<feature type="domain" description="EGF-like" evidence="18">
    <location>
        <begin position="2483"/>
        <end position="2524"/>
    </location>
</feature>
<dbReference type="InterPro" id="IPR002172">
    <property type="entry name" value="LDrepeatLR_classA_rpt"/>
</dbReference>
<feature type="region of interest" description="Disordered" evidence="15">
    <location>
        <begin position="1090"/>
        <end position="1111"/>
    </location>
</feature>
<keyword evidence="7 16" id="KW-1133">Transmembrane helix</keyword>
<feature type="disulfide bond" evidence="13">
    <location>
        <begin position="1173"/>
        <end position="1188"/>
    </location>
</feature>
<feature type="disulfide bond" evidence="13">
    <location>
        <begin position="2324"/>
        <end position="2336"/>
    </location>
</feature>
<dbReference type="Pfam" id="PF23106">
    <property type="entry name" value="EGF_Teneurin"/>
    <property type="match status" value="1"/>
</dbReference>
<dbReference type="Proteomes" id="UP001335648">
    <property type="component" value="Unassembled WGS sequence"/>
</dbReference>
<dbReference type="InterPro" id="IPR018097">
    <property type="entry name" value="EGF_Ca-bd_CS"/>
</dbReference>
<dbReference type="InterPro" id="IPR051221">
    <property type="entry name" value="LDLR-related"/>
</dbReference>
<comment type="caution">
    <text evidence="19">The sequence shown here is derived from an EMBL/GenBank/DDBJ whole genome shotgun (WGS) entry which is preliminary data.</text>
</comment>
<evidence type="ECO:0000256" key="4">
    <source>
        <dbReference type="ARBA" id="ARBA00022692"/>
    </source>
</evidence>
<evidence type="ECO:0000259" key="18">
    <source>
        <dbReference type="PROSITE" id="PS50026"/>
    </source>
</evidence>
<organism evidence="19 20">
    <name type="scientific">Champsocephalus esox</name>
    <name type="common">pike icefish</name>
    <dbReference type="NCBI Taxonomy" id="159716"/>
    <lineage>
        <taxon>Eukaryota</taxon>
        <taxon>Metazoa</taxon>
        <taxon>Chordata</taxon>
        <taxon>Craniata</taxon>
        <taxon>Vertebrata</taxon>
        <taxon>Euteleostomi</taxon>
        <taxon>Actinopterygii</taxon>
        <taxon>Neopterygii</taxon>
        <taxon>Teleostei</taxon>
        <taxon>Neoteleostei</taxon>
        <taxon>Acanthomorphata</taxon>
        <taxon>Eupercaria</taxon>
        <taxon>Perciformes</taxon>
        <taxon>Notothenioidei</taxon>
        <taxon>Channichthyidae</taxon>
        <taxon>Champsocephalus</taxon>
    </lineage>
</organism>
<dbReference type="GO" id="GO:0005509">
    <property type="term" value="F:calcium ion binding"/>
    <property type="evidence" value="ECO:0007669"/>
    <property type="project" value="InterPro"/>
</dbReference>
<evidence type="ECO:0000256" key="13">
    <source>
        <dbReference type="PROSITE-ProRule" id="PRU00124"/>
    </source>
</evidence>
<feature type="region of interest" description="Disordered" evidence="15">
    <location>
        <begin position="3333"/>
        <end position="3356"/>
    </location>
</feature>
<sequence>MDFRHLICSIFLAMLSISQGQLLGCRPDQWRCDDGNCILDIWRCDGSGDCLDGSDEMDCNAISGSPECPPGQFPCVDSVGCVAASARCDGTKQCPTGSDEENCAATQGCMDSDWTCRNHICIPKELRCNGLNDCQDNSDEEDCGLCGEDGIRCPDGTCLSSDERCDGTFHCSDGSDEPITCGRICSKNNGDCSHVCVDEPWGALCTCPAGYKLSSNGAVCEDLDECALPFTPCMHHCANTVGSYYCQCREGFKLNGGTACLATGNAIRLLMVQRSSMGLLNVTSQQFKVIHTPVPAPVALTFDVSGGWYYWADIRGSIYKSDGRQSWTTFTGEPGITGLACDWLNGNLFWSNQKTESIYMQSADGRSFTTLLSKRNKPSDLVLIPVESLMFWFSSGPGDRVTIEMSWMDGSDRNTLAVLTAQAAHSLTADVAARRLYWISNFKKSIETVKMDGTGHLSFTGLFSRSAAFGLAVFESSFYWVDYRGLWQAPQTQPNQKTFLLKAALPTLAVYHELQQPQGSTACANTLCQLCQLTKSNPVGFTCACPNAKMLLPDETCQYPRFVYATNMDINLLEIRGRAYDQTQLLSTGDGILSFDLDWYRDWLYWANQTGHIQRTSLTQVKTEVVPTPLPVCLIRIDQRKGNLYWVSCDQNSVGTSTADSRNLQQLYRTTKKIRDLYLDWLRGGIIWLEEDRILTMSMAGGSAKELLQLADEVQGNIAFDLRANSLLWNSKSAGLTTMSLLQAKSHKAGRRWNISGSVISAFEPFLLSHSDNVLTLWDRRDGSAIQDMPVRGRVVSVILALKDVRPVPDSPVCAEPYVLCRHTSICISQAQLCDGKKDCPDGEDEDGCVTTCPSQGDFKCKDSRSCVPRVLVCDGRSHCRDGSDEGNCPTVSSVGALLNTLTCRRGAKPCEGGTECVLYSHVCDGEKDCQDGSDERGCEPLKPPAPVMPACSSPAVLCPNSAVQLCISPSQFCNGLKDCPDGFDEKKCVKRCPSRSDFRCNDRRSCVSQSLVCDGRSQCNDGSDELNCPNATPPAAGANVLKCRIGTKLCEDRTECVLLSHVCDGERDCQDGSDEEGCDAANTVSTSVPENVRSIQSPPPVETFTQPPTNPPCSSPSALCPGSSLCISPTQFCDGKKDCPDGSDENCVKRCPYRTDFRCKDRRSCISKSLVCDGRSHCHDGSDELNCGSVALLAPRANVLKCRVGSKLCGDATECVLFSHVCDGERDCRDGSDEVGCDAANTVSTSVPEIVRSIQSPPPVETFTQPPTNPPCSSPSALCPGSSLCISPTQFCDGKKDCPDGSDENCVKRCPYRTDVRCKDRRSCVSQSLVCDGRSQCNDGSDELNCPNATPPAAGANVLKCRIGTKLCEDRTECVLLSHVCDGERDCQDGSDEEGCDVANTVSTSVPENVRSIQSPPPVETFTQPPTNPPCSSPSALCPGSSLCISPTQFCDGKKDCPDGSDENCVKRCPYRTDFRCKDRRSCISKSLVCDGRSHCHDSSDELNCGSVALLAPRANVLKCRVGSKLCGDATECVLFSHVCDGERDCRDGSDEEGCDVLEVSPTTAAENVRLNDTPSPVAPFTEAPTNPPCSSPSALCPGSSLCISPTQFCDGKKDCPDGSDENCVKRCPYRTDVRCKDRRSCVSQSLVCDGRSHCHDGSDELNCPNATPPAAGANVLKCRIGTKLCEDGTDSPSALCPGSSLCISPTQFCDGKKDCPDGSDENCVKRCPSRTDVRCKDRRSCVSQSLVCDGRSQCNDGSDELNCPNATPPAAGANTLKCRIGTKLCGDGTECVLFSHVCDGEGDCRDGSDEEGCDVLEVSPTTAAENVRLNDTPSPVAPFTEAPTNPPCSSPSALCPGSSLCISPTQFCDGKKDCPDGSDENCVKRCPYRTDFRCKDRRSCVSQSLVCDGRSHCHDGSDEDDCQNVVSSVARTNVVQCRLGSKPCDDGKECVLYSHVCDGEKDCMDESDEQGCQETCKQGEFQCAHGKMCIPAAEVCDGKPQCQDQSDERDCWIKTKSCAHRCGKRCIPSTFLCDGEKDCLDGSDEEGCDPITAASASPVLTSTSSCIAPSVLCPDSSLCISQSQLCDGKKDCPDASDENNCISQCKNPGDFMCSDRRMCLPKSEVCDGRAHCPDGSDEMQCPSEDPIAPSSNNALGAKSAPLKCRTGFKPCKDGLDCVMFSHLCDGERDCNDGSDEEGCAAKCKADEFRCAHGNRCIPPEKVCDRQNDCQDRSDEMDCSSQTKDCRHRCDNNTRCIPDTFLCDGERDCTDGSDEKKCGSVSCPMEQYRCLSGQCVSEALRCDGYADCNDRSDEAHCMRPPHCPTQLRCPNSHQCLQKEWLCDGEEDCNDGSDEKNCVMSPAKCREYQWQCGESRQCIPLSWRCDGETDCHNDMDEDKCSQRICPSPLFQCGSGECVDPSLVCNGLTNCADRSDEGAGCAQHNCSSPSAPRCEEYCVSTPTGPRCYCAAGFRLQSSALYCVEIDECNTVPQAVCKHTCLNTPGSYICSCFPGFYLEPDNKSCKTRDEPLLLASVQSELLLQGGHSSTLRILSSANRPVFSLDYHWAKQRVYWLSPDYQSIRWSDMKDSNSKGTLIKGVKSDSIAVDWIGKNLYWVDGLVGQILAVKLSDTPVTSQDYTVVLGEDLEQPSSLVLLPHRGMMLWSEIGSTPQIERSGMDGSKRKVVVSQGLSWPIGLAYDLLDNRVYWADEKMRCIGSTSLDGENVKILQLEETPSPFSVAIFNDRVYWSDTKRRTIRSADKNTGKYQKVLLKRPGQPFGLKLMHALSQPDIFSPCEQRHCSHLCLLAPATRPSAPPTAVCRCPKGLLLSKDKKTCSLPADSTFIMLLSHTTVYQIHLHSMRREGIALKKMPNGRVLALPGVTEASALDVSIQELSVFVADAGRGSVDVLKLSGSTSRQGLIPTGQILKLEDDAVTALAVDWVTSNLYWSSIARPDLHVTSQKDAYTTSLLQGSLKDTTSIALHPPSGLLCYTAFVVADAKSQAEVNCAWMDGRNKVVLWRRSSIPTSLVFSHQDPHRVYWADTGEGIISSIRVDGTGYKQYNTGPGLLISFTYTENILFWVSQDKDVTKLWFSDGLQPNQMWFETKTSLVEVKAYSNDSQYGTNSCSKNNGGCVHLCLPYPGGNTCKCGRGFYGASCTPLPACPSGEQSCFDGSKCFSISKFCDGHVDCPDQSDEQDCPNPNSASPGSKSSNVRPLPKDKLSSVPSIKKSSTSCDLQLCSGHGHCITEGETGRCQCEDGYKGESCQEAETGKSHVGMILGVFCLLAALTSAGFLYHRRTQLRNTWVTIRTRSSEKETLMANLGLPDDEHYDSDCEDLDSPVDTKNPPLVMKSLQLT</sequence>
<evidence type="ECO:0000256" key="12">
    <source>
        <dbReference type="PROSITE-ProRule" id="PRU00076"/>
    </source>
</evidence>
<evidence type="ECO:0000256" key="17">
    <source>
        <dbReference type="SAM" id="SignalP"/>
    </source>
</evidence>
<feature type="disulfide bond" evidence="13">
    <location>
        <begin position="44"/>
        <end position="59"/>
    </location>
</feature>
<feature type="compositionally biased region" description="Polar residues" evidence="15">
    <location>
        <begin position="3199"/>
        <end position="3213"/>
    </location>
</feature>
<name>A0AAN8B5M3_9TELE</name>
<feature type="disulfide bond" evidence="13">
    <location>
        <begin position="1959"/>
        <end position="1974"/>
    </location>
</feature>
<feature type="disulfide bond" evidence="13">
    <location>
        <begin position="25"/>
        <end position="37"/>
    </location>
</feature>
<keyword evidence="10" id="KW-0675">Receptor</keyword>
<feature type="disulfide bond" evidence="13">
    <location>
        <begin position="2385"/>
        <end position="2400"/>
    </location>
</feature>
<accession>A0AAN8B5M3</accession>
<evidence type="ECO:0000256" key="10">
    <source>
        <dbReference type="ARBA" id="ARBA00023170"/>
    </source>
</evidence>
<dbReference type="PROSITE" id="PS50068">
    <property type="entry name" value="LDLRA_2"/>
    <property type="match status" value="39"/>
</dbReference>
<feature type="disulfide bond" evidence="13">
    <location>
        <begin position="153"/>
        <end position="171"/>
    </location>
</feature>
<comment type="subcellular location">
    <subcellularLocation>
        <location evidence="1">Membrane</location>
        <topology evidence="1">Single-pass type I membrane protein</topology>
    </subcellularLocation>
</comment>
<feature type="repeat" description="LDL-receptor class B" evidence="14">
    <location>
        <begin position="2703"/>
        <end position="2745"/>
    </location>
</feature>
<feature type="disulfide bond" evidence="13">
    <location>
        <begin position="1650"/>
        <end position="1665"/>
    </location>
</feature>
<feature type="disulfide bond" evidence="13">
    <location>
        <begin position="1909"/>
        <end position="1924"/>
    </location>
</feature>
<feature type="disulfide bond" evidence="13">
    <location>
        <begin position="2303"/>
        <end position="2318"/>
    </location>
</feature>
<gene>
    <name evidence="19" type="ORF">CesoFtcFv8_024101</name>
</gene>
<reference evidence="19 20" key="1">
    <citation type="journal article" date="2023" name="Mol. Biol. Evol.">
        <title>Genomics of Secondarily Temperate Adaptation in the Only Non-Antarctic Icefish.</title>
        <authorList>
            <person name="Rivera-Colon A.G."/>
            <person name="Rayamajhi N."/>
            <person name="Minhas B.F."/>
            <person name="Madrigal G."/>
            <person name="Bilyk K.T."/>
            <person name="Yoon V."/>
            <person name="Hune M."/>
            <person name="Gregory S."/>
            <person name="Cheng C.H.C."/>
            <person name="Catchen J.M."/>
        </authorList>
    </citation>
    <scope>NUCLEOTIDE SEQUENCE [LARGE SCALE GENOMIC DNA]</scope>
    <source>
        <strain evidence="19">JC2023a</strain>
    </source>
</reference>
<evidence type="ECO:0000256" key="9">
    <source>
        <dbReference type="ARBA" id="ARBA00023157"/>
    </source>
</evidence>
<feature type="disulfide bond" evidence="13">
    <location>
        <begin position="974"/>
        <end position="989"/>
    </location>
</feature>
<keyword evidence="4 16" id="KW-0812">Transmembrane</keyword>
<feature type="domain" description="EGF-like" evidence="18">
    <location>
        <begin position="3230"/>
        <end position="3266"/>
    </location>
</feature>
<feature type="disulfide bond" evidence="13">
    <location>
        <begin position="834"/>
        <end position="849"/>
    </location>
</feature>
<dbReference type="FunFam" id="2.120.10.30:FF:000241">
    <property type="entry name" value="Low-density lipoprotein receptor-related protein 6"/>
    <property type="match status" value="1"/>
</dbReference>
<dbReference type="InterPro" id="IPR009030">
    <property type="entry name" value="Growth_fac_rcpt_cys_sf"/>
</dbReference>
<keyword evidence="11" id="KW-0325">Glycoprotein</keyword>
<dbReference type="SMART" id="SM00179">
    <property type="entry name" value="EGF_CA"/>
    <property type="match status" value="5"/>
</dbReference>
<dbReference type="PROSITE" id="PS51120">
    <property type="entry name" value="LDLRB"/>
    <property type="match status" value="2"/>
</dbReference>
<feature type="disulfide bond" evidence="13">
    <location>
        <begin position="2088"/>
        <end position="2103"/>
    </location>
</feature>
<feature type="disulfide bond" evidence="13">
    <location>
        <begin position="1998"/>
        <end position="2013"/>
    </location>
</feature>
<dbReference type="PROSITE" id="PS01209">
    <property type="entry name" value="LDLRA_1"/>
    <property type="match status" value="24"/>
</dbReference>
<dbReference type="Gene3D" id="4.10.1220.10">
    <property type="entry name" value="EGF-type module"/>
    <property type="match status" value="4"/>
</dbReference>
<feature type="disulfide bond" evidence="13">
    <location>
        <begin position="1800"/>
        <end position="1815"/>
    </location>
</feature>
<dbReference type="CDD" id="cd00112">
    <property type="entry name" value="LDLa"/>
    <property type="match status" value="39"/>
</dbReference>
<dbReference type="InterPro" id="IPR000742">
    <property type="entry name" value="EGF"/>
</dbReference>
<feature type="disulfide bond" evidence="13">
    <location>
        <begin position="109"/>
        <end position="121"/>
    </location>
</feature>
<feature type="disulfide bond" evidence="13">
    <location>
        <begin position="2405"/>
        <end position="2417"/>
    </location>
</feature>
<dbReference type="GO" id="GO:0006898">
    <property type="term" value="P:receptor-mediated endocytosis"/>
    <property type="evidence" value="ECO:0007669"/>
    <property type="project" value="TreeGrafter"/>
</dbReference>
<feature type="disulfide bond" evidence="13">
    <location>
        <begin position="88"/>
        <end position="103"/>
    </location>
</feature>
<dbReference type="InterPro" id="IPR036055">
    <property type="entry name" value="LDL_receptor-like_sf"/>
</dbReference>
<feature type="domain" description="EGF-like" evidence="18">
    <location>
        <begin position="222"/>
        <end position="261"/>
    </location>
</feature>
<dbReference type="InterPro" id="IPR000152">
    <property type="entry name" value="EGF-type_Asp/Asn_hydroxyl_site"/>
</dbReference>
<dbReference type="InterPro" id="IPR000033">
    <property type="entry name" value="LDLR_classB_rpt"/>
</dbReference>
<dbReference type="PANTHER" id="PTHR22722:SF12">
    <property type="entry name" value="EGF-LIKE DOMAIN-CONTAINING PROTEIN"/>
    <property type="match status" value="1"/>
</dbReference>
<dbReference type="PRINTS" id="PR00261">
    <property type="entry name" value="LDLRECEPTOR"/>
</dbReference>
<evidence type="ECO:0000313" key="19">
    <source>
        <dbReference type="EMBL" id="KAK5878716.1"/>
    </source>
</evidence>
<feature type="disulfide bond" evidence="13">
    <location>
        <begin position="2225"/>
        <end position="2240"/>
    </location>
</feature>
<evidence type="ECO:0000313" key="20">
    <source>
        <dbReference type="Proteomes" id="UP001335648"/>
    </source>
</evidence>
<evidence type="ECO:0000256" key="16">
    <source>
        <dbReference type="SAM" id="Phobius"/>
    </source>
</evidence>
<feature type="disulfide bond" evidence="13">
    <location>
        <begin position="2284"/>
        <end position="2296"/>
    </location>
</feature>
<evidence type="ECO:0000256" key="8">
    <source>
        <dbReference type="ARBA" id="ARBA00023136"/>
    </source>
</evidence>
<dbReference type="SUPFAM" id="SSF57424">
    <property type="entry name" value="LDL receptor-like module"/>
    <property type="match status" value="39"/>
</dbReference>
<evidence type="ECO:0000256" key="15">
    <source>
        <dbReference type="SAM" id="MobiDB-lite"/>
    </source>
</evidence>
<dbReference type="SMART" id="SM00192">
    <property type="entry name" value="LDLa"/>
    <property type="match status" value="39"/>
</dbReference>
<comment type="caution">
    <text evidence="12">Lacks conserved residue(s) required for the propagation of feature annotation.</text>
</comment>
<feature type="disulfide bond" evidence="13">
    <location>
        <begin position="2291"/>
        <end position="2309"/>
    </location>
</feature>
<dbReference type="PROSITE" id="PS01187">
    <property type="entry name" value="EGF_CA"/>
    <property type="match status" value="2"/>
</dbReference>
<feature type="disulfide bond" evidence="13">
    <location>
        <begin position="3183"/>
        <end position="3198"/>
    </location>
</feature>
<dbReference type="GO" id="GO:0043235">
    <property type="term" value="C:receptor complex"/>
    <property type="evidence" value="ECO:0007669"/>
    <property type="project" value="TreeGrafter"/>
</dbReference>
<dbReference type="SMART" id="SM00135">
    <property type="entry name" value="LY"/>
    <property type="match status" value="14"/>
</dbReference>
<dbReference type="Gene3D" id="2.10.25.10">
    <property type="entry name" value="Laminin"/>
    <property type="match status" value="4"/>
</dbReference>
<dbReference type="GO" id="GO:0016324">
    <property type="term" value="C:apical plasma membrane"/>
    <property type="evidence" value="ECO:0007669"/>
    <property type="project" value="TreeGrafter"/>
</dbReference>
<evidence type="ECO:0000256" key="6">
    <source>
        <dbReference type="ARBA" id="ARBA00022737"/>
    </source>
</evidence>
<feature type="disulfide bond" evidence="13">
    <location>
        <begin position="1064"/>
        <end position="1079"/>
    </location>
</feature>
<feature type="disulfide bond" evidence="13">
    <location>
        <begin position="2186"/>
        <end position="2201"/>
    </location>
</feature>
<dbReference type="SUPFAM" id="SSF57184">
    <property type="entry name" value="Growth factor receptor domain"/>
    <property type="match status" value="1"/>
</dbReference>
<dbReference type="PROSITE" id="PS01186">
    <property type="entry name" value="EGF_2"/>
    <property type="match status" value="4"/>
</dbReference>
<keyword evidence="9 12" id="KW-1015">Disulfide bond</keyword>
<feature type="disulfide bond" evidence="13">
    <location>
        <begin position="1382"/>
        <end position="1397"/>
    </location>
</feature>
<feature type="disulfide bond" evidence="13">
    <location>
        <begin position="1332"/>
        <end position="1347"/>
    </location>
</feature>
<dbReference type="InterPro" id="IPR049883">
    <property type="entry name" value="NOTCH1_EGF-like"/>
</dbReference>
<dbReference type="SUPFAM" id="SSF63825">
    <property type="entry name" value="YWTD domain"/>
    <property type="match status" value="4"/>
</dbReference>
<dbReference type="InterPro" id="IPR011042">
    <property type="entry name" value="6-blade_b-propeller_TolB-like"/>
</dbReference>
<evidence type="ECO:0000256" key="2">
    <source>
        <dbReference type="ARBA" id="ARBA00022536"/>
    </source>
</evidence>
<feature type="transmembrane region" description="Helical" evidence="16">
    <location>
        <begin position="3275"/>
        <end position="3295"/>
    </location>
</feature>
<dbReference type="InterPro" id="IPR023415">
    <property type="entry name" value="LDLR_class-A_CS"/>
</dbReference>
<dbReference type="Pfam" id="PF07645">
    <property type="entry name" value="EGF_CA"/>
    <property type="match status" value="1"/>
</dbReference>
<feature type="disulfide bond" evidence="13">
    <location>
        <begin position="1014"/>
        <end position="1029"/>
    </location>
</feature>
<feature type="disulfide bond" evidence="13">
    <location>
        <begin position="146"/>
        <end position="158"/>
    </location>
</feature>
<feature type="disulfide bond" evidence="13">
    <location>
        <begin position="116"/>
        <end position="134"/>
    </location>
</feature>
<feature type="disulfide bond" evidence="13">
    <location>
        <begin position="2035"/>
        <end position="2050"/>
    </location>
</feature>
<keyword evidence="20" id="KW-1185">Reference proteome</keyword>
<dbReference type="SMART" id="SM00181">
    <property type="entry name" value="EGF"/>
    <property type="match status" value="11"/>
</dbReference>
<dbReference type="FunFam" id="2.10.25.10:FF:000009">
    <property type="entry name" value="Low-density lipoprotein receptor isoform 1"/>
    <property type="match status" value="1"/>
</dbReference>
<dbReference type="PANTHER" id="PTHR22722">
    <property type="entry name" value="LOW-DENSITY LIPOPROTEIN RECEPTOR-RELATED PROTEIN 2-RELATED"/>
    <property type="match status" value="1"/>
</dbReference>
<feature type="disulfide bond" evidence="13">
    <location>
        <begin position="1491"/>
        <end position="1506"/>
    </location>
</feature>
<dbReference type="PROSITE" id="PS00022">
    <property type="entry name" value="EGF_1"/>
    <property type="match status" value="2"/>
</dbReference>
<keyword evidence="6" id="KW-0677">Repeat</keyword>
<evidence type="ECO:0000256" key="3">
    <source>
        <dbReference type="ARBA" id="ARBA00022583"/>
    </source>
</evidence>
<evidence type="ECO:0000256" key="7">
    <source>
        <dbReference type="ARBA" id="ARBA00022989"/>
    </source>
</evidence>
<feature type="disulfide bond" evidence="13">
    <location>
        <begin position="128"/>
        <end position="143"/>
    </location>
</feature>
<protein>
    <recommendedName>
        <fullName evidence="18">EGF-like domain-containing protein</fullName>
    </recommendedName>
</protein>
<keyword evidence="3" id="KW-0254">Endocytosis</keyword>
<evidence type="ECO:0000256" key="1">
    <source>
        <dbReference type="ARBA" id="ARBA00004479"/>
    </source>
</evidence>
<dbReference type="FunFam" id="2.10.25.10:FF:000010">
    <property type="entry name" value="Pro-epidermal growth factor"/>
    <property type="match status" value="1"/>
</dbReference>
<feature type="disulfide bond" evidence="13">
    <location>
        <begin position="2343"/>
        <end position="2358"/>
    </location>
</feature>
<keyword evidence="5 17" id="KW-0732">Signal</keyword>
<feature type="disulfide bond" evidence="13">
    <location>
        <begin position="874"/>
        <end position="889"/>
    </location>
</feature>
<keyword evidence="8 16" id="KW-0472">Membrane</keyword>
<feature type="disulfide bond" evidence="13">
    <location>
        <begin position="32"/>
        <end position="50"/>
    </location>
</feature>
<dbReference type="GO" id="GO:0042562">
    <property type="term" value="F:hormone binding"/>
    <property type="evidence" value="ECO:0007669"/>
    <property type="project" value="TreeGrafter"/>
</dbReference>
<feature type="disulfide bond" evidence="13">
    <location>
        <begin position="1541"/>
        <end position="1556"/>
    </location>
</feature>
<feature type="disulfide bond" evidence="13">
    <location>
        <begin position="2412"/>
        <end position="2430"/>
    </location>
</feature>
<dbReference type="SUPFAM" id="SSF57196">
    <property type="entry name" value="EGF/Laminin"/>
    <property type="match status" value="3"/>
</dbReference>
<feature type="disulfide bond" evidence="13">
    <location>
        <begin position="924"/>
        <end position="939"/>
    </location>
</feature>
<evidence type="ECO:0000256" key="5">
    <source>
        <dbReference type="ARBA" id="ARBA00022729"/>
    </source>
</evidence>
<dbReference type="Pfam" id="PF00057">
    <property type="entry name" value="Ldl_recept_a"/>
    <property type="match status" value="31"/>
</dbReference>
<feature type="disulfide bond" evidence="12">
    <location>
        <begin position="3256"/>
        <end position="3265"/>
    </location>
</feature>
<dbReference type="Gene3D" id="4.10.400.10">
    <property type="entry name" value="Low-density Lipoprotein Receptor"/>
    <property type="match status" value="35"/>
</dbReference>
<feature type="disulfide bond" evidence="13">
    <location>
        <begin position="2264"/>
        <end position="2279"/>
    </location>
</feature>
<keyword evidence="2 12" id="KW-0245">EGF-like domain</keyword>
<dbReference type="EMBL" id="JAULUE010002065">
    <property type="protein sequence ID" value="KAK5878716.1"/>
    <property type="molecule type" value="Genomic_DNA"/>
</dbReference>
<evidence type="ECO:0000256" key="14">
    <source>
        <dbReference type="PROSITE-ProRule" id="PRU00461"/>
    </source>
</evidence>
<feature type="disulfide bond" evidence="13">
    <location>
        <begin position="1750"/>
        <end position="1765"/>
    </location>
</feature>
<feature type="disulfide bond" evidence="13">
    <location>
        <begin position="2128"/>
        <end position="2143"/>
    </location>
</feature>
<dbReference type="Gene3D" id="2.120.10.30">
    <property type="entry name" value="TolB, C-terminal domain"/>
    <property type="match status" value="4"/>
</dbReference>
<feature type="repeat" description="LDL-receptor class B" evidence="14">
    <location>
        <begin position="2659"/>
        <end position="2702"/>
    </location>
</feature>
<evidence type="ECO:0000256" key="11">
    <source>
        <dbReference type="ARBA" id="ARBA00023180"/>
    </source>
</evidence>
<proteinExistence type="predicted"/>
<feature type="region of interest" description="Disordered" evidence="15">
    <location>
        <begin position="3194"/>
        <end position="3227"/>
    </location>
</feature>
<dbReference type="PROSITE" id="PS00010">
    <property type="entry name" value="ASX_HYDROXYL"/>
    <property type="match status" value="2"/>
</dbReference>
<feature type="disulfide bond" evidence="13">
    <location>
        <begin position="1223"/>
        <end position="1238"/>
    </location>
</feature>
<feature type="chain" id="PRO_5042904809" description="EGF-like domain-containing protein" evidence="17">
    <location>
        <begin position="21"/>
        <end position="3356"/>
    </location>
</feature>
<dbReference type="FunFam" id="4.10.400.10:FF:000065">
    <property type="entry name" value="Transmembrane protease serine 7"/>
    <property type="match status" value="1"/>
</dbReference>
<dbReference type="Pfam" id="PF14670">
    <property type="entry name" value="FXa_inhibition"/>
    <property type="match status" value="2"/>
</dbReference>
<dbReference type="InterPro" id="IPR001881">
    <property type="entry name" value="EGF-like_Ca-bd_dom"/>
</dbReference>
<feature type="signal peptide" evidence="17">
    <location>
        <begin position="1"/>
        <end position="20"/>
    </location>
</feature>